<comment type="catalytic activity">
    <reaction evidence="4">
        <text>L-alanine = D-alanine</text>
        <dbReference type="Rhea" id="RHEA:20249"/>
        <dbReference type="ChEBI" id="CHEBI:57416"/>
        <dbReference type="ChEBI" id="CHEBI:57972"/>
        <dbReference type="EC" id="5.1.1.1"/>
    </reaction>
</comment>
<protein>
    <recommendedName>
        <fullName evidence="4">Alanine racemase</fullName>
        <ecNumber evidence="4">5.1.1.1</ecNumber>
    </recommendedName>
</protein>
<dbReference type="PATRIC" id="fig|1341156.4.peg.2232"/>
<dbReference type="EMBL" id="JEOB01000003">
    <property type="protein sequence ID" value="EXM38932.1"/>
    <property type="molecule type" value="Genomic_DNA"/>
</dbReference>
<dbReference type="PRINTS" id="PR00992">
    <property type="entry name" value="ALARACEMASE"/>
</dbReference>
<evidence type="ECO:0000256" key="4">
    <source>
        <dbReference type="HAMAP-Rule" id="MF_01201"/>
    </source>
</evidence>
<dbReference type="Gene3D" id="3.20.20.10">
    <property type="entry name" value="Alanine racemase"/>
    <property type="match status" value="1"/>
</dbReference>
<dbReference type="GO" id="GO:0005829">
    <property type="term" value="C:cytosol"/>
    <property type="evidence" value="ECO:0007669"/>
    <property type="project" value="TreeGrafter"/>
</dbReference>
<dbReference type="Proteomes" id="UP000021369">
    <property type="component" value="Unassembled WGS sequence"/>
</dbReference>
<comment type="function">
    <text evidence="4">Catalyzes the interconversion of L-alanine and D-alanine. May also act on other amino acids.</text>
</comment>
<dbReference type="RefSeq" id="WP_037288261.1">
    <property type="nucleotide sequence ID" value="NZ_JEOB01000003.1"/>
</dbReference>
<feature type="binding site" evidence="4 6">
    <location>
        <position position="316"/>
    </location>
    <ligand>
        <name>substrate</name>
    </ligand>
</feature>
<dbReference type="NCBIfam" id="TIGR00492">
    <property type="entry name" value="alr"/>
    <property type="match status" value="1"/>
</dbReference>
<comment type="caution">
    <text evidence="8">The sequence shown here is derived from an EMBL/GenBank/DDBJ whole genome shotgun (WGS) entry which is preliminary data.</text>
</comment>
<dbReference type="InterPro" id="IPR029066">
    <property type="entry name" value="PLP-binding_barrel"/>
</dbReference>
<feature type="active site" description="Proton acceptor; specific for D-alanine" evidence="4">
    <location>
        <position position="38"/>
    </location>
</feature>
<dbReference type="GO" id="GO:0030170">
    <property type="term" value="F:pyridoxal phosphate binding"/>
    <property type="evidence" value="ECO:0007669"/>
    <property type="project" value="UniProtKB-UniRule"/>
</dbReference>
<dbReference type="SUPFAM" id="SSF51419">
    <property type="entry name" value="PLP-binding barrel"/>
    <property type="match status" value="1"/>
</dbReference>
<evidence type="ECO:0000313" key="9">
    <source>
        <dbReference type="Proteomes" id="UP000021369"/>
    </source>
</evidence>
<organism evidence="8 9">
    <name type="scientific">Ruminococcus albus SY3</name>
    <dbReference type="NCBI Taxonomy" id="1341156"/>
    <lineage>
        <taxon>Bacteria</taxon>
        <taxon>Bacillati</taxon>
        <taxon>Bacillota</taxon>
        <taxon>Clostridia</taxon>
        <taxon>Eubacteriales</taxon>
        <taxon>Oscillospiraceae</taxon>
        <taxon>Ruminococcus</taxon>
    </lineage>
</organism>
<sequence length="381" mass="41820">MKFLKRCWAETDLSAVGYNLCEYKKLLPEDTELMCVVKASCYGHGDDLIVPYLQKNFGVKYFAVSNLIEGIRLRDMGIKGDILILGYTPPEFAPELASYDILQACTELSYAQALSANAKDTVRLHGAVDTGMTRIGVHGTAEEQADELAEISKLPNIVLEGIFTHFSSADGIHDSDEEYTRMQSERFFKVKELLEEKGIHLKHAHIKNSAGGAYGYGEGSTLARLGIILYGLYPDPAKPLPFKPKPVMTLKAVVSQVKWIDEGTAVSYGRTFVSDKRIKLATVTAGYADGYPRALSNKGEVIIRGKKCRICGRVCMDQFMCDVTDLPDVTPGDEVILMNSEINADTIAALTGTIGYEVTCDITSRVPRVAVIRGLIKQSGK</sequence>
<proteinExistence type="inferred from homology"/>
<dbReference type="SUPFAM" id="SSF50621">
    <property type="entry name" value="Alanine racemase C-terminal domain-like"/>
    <property type="match status" value="1"/>
</dbReference>
<comment type="similarity">
    <text evidence="4">Belongs to the alanine racemase family.</text>
</comment>
<evidence type="ECO:0000256" key="1">
    <source>
        <dbReference type="ARBA" id="ARBA00001933"/>
    </source>
</evidence>
<dbReference type="AlphaFoldDB" id="A0A011V0F3"/>
<dbReference type="UniPathway" id="UPA00042">
    <property type="reaction ID" value="UER00497"/>
</dbReference>
<accession>A0A011V0F3</accession>
<evidence type="ECO:0000256" key="6">
    <source>
        <dbReference type="PIRSR" id="PIRSR600821-52"/>
    </source>
</evidence>
<dbReference type="Pfam" id="PF00842">
    <property type="entry name" value="Ala_racemase_C"/>
    <property type="match status" value="1"/>
</dbReference>
<evidence type="ECO:0000313" key="8">
    <source>
        <dbReference type="EMBL" id="EXM38932.1"/>
    </source>
</evidence>
<evidence type="ECO:0000256" key="5">
    <source>
        <dbReference type="PIRSR" id="PIRSR600821-50"/>
    </source>
</evidence>
<dbReference type="PANTHER" id="PTHR30511">
    <property type="entry name" value="ALANINE RACEMASE"/>
    <property type="match status" value="1"/>
</dbReference>
<gene>
    <name evidence="8" type="ORF">RASY3_11435</name>
</gene>
<dbReference type="GO" id="GO:0009252">
    <property type="term" value="P:peptidoglycan biosynthetic process"/>
    <property type="evidence" value="ECO:0007669"/>
    <property type="project" value="TreeGrafter"/>
</dbReference>
<comment type="cofactor">
    <cofactor evidence="1 4 5">
        <name>pyridoxal 5'-phosphate</name>
        <dbReference type="ChEBI" id="CHEBI:597326"/>
    </cofactor>
</comment>
<evidence type="ECO:0000256" key="2">
    <source>
        <dbReference type="ARBA" id="ARBA00022898"/>
    </source>
</evidence>
<dbReference type="InterPro" id="IPR009006">
    <property type="entry name" value="Ala_racemase/Decarboxylase_C"/>
</dbReference>
<dbReference type="InterPro" id="IPR001608">
    <property type="entry name" value="Ala_racemase_N"/>
</dbReference>
<evidence type="ECO:0000259" key="7">
    <source>
        <dbReference type="SMART" id="SM01005"/>
    </source>
</evidence>
<evidence type="ECO:0000256" key="3">
    <source>
        <dbReference type="ARBA" id="ARBA00023235"/>
    </source>
</evidence>
<dbReference type="InterPro" id="IPR011079">
    <property type="entry name" value="Ala_racemase_C"/>
</dbReference>
<keyword evidence="2 4" id="KW-0663">Pyridoxal phosphate</keyword>
<dbReference type="HAMAP" id="MF_01201">
    <property type="entry name" value="Ala_racemase"/>
    <property type="match status" value="1"/>
</dbReference>
<feature type="active site" description="Proton acceptor; specific for L-alanine" evidence="4">
    <location>
        <position position="268"/>
    </location>
</feature>
<dbReference type="PANTHER" id="PTHR30511:SF0">
    <property type="entry name" value="ALANINE RACEMASE, CATABOLIC-RELATED"/>
    <property type="match status" value="1"/>
</dbReference>
<reference evidence="8 9" key="1">
    <citation type="submission" date="2013-06" db="EMBL/GenBank/DDBJ databases">
        <title>Rumen cellulosomics: divergent fiber-degrading strategies revealed by comparative genome-wide analysis of six Ruminococcal strains.</title>
        <authorList>
            <person name="Dassa B."/>
            <person name="Borovok I."/>
            <person name="Lamed R."/>
            <person name="Flint H."/>
            <person name="Yeoman C.J."/>
            <person name="White B."/>
            <person name="Bayer E.A."/>
        </authorList>
    </citation>
    <scope>NUCLEOTIDE SEQUENCE [LARGE SCALE GENOMIC DNA]</scope>
    <source>
        <strain evidence="8 9">SY3</strain>
    </source>
</reference>
<dbReference type="Pfam" id="PF01168">
    <property type="entry name" value="Ala_racemase_N"/>
    <property type="match status" value="1"/>
</dbReference>
<dbReference type="OrthoDB" id="9813814at2"/>
<keyword evidence="3 4" id="KW-0413">Isomerase</keyword>
<feature type="domain" description="Alanine racemase C-terminal" evidence="7">
    <location>
        <begin position="247"/>
        <end position="371"/>
    </location>
</feature>
<dbReference type="Gene3D" id="2.40.37.10">
    <property type="entry name" value="Lyase, Ornithine Decarboxylase, Chain A, domain 1"/>
    <property type="match status" value="1"/>
</dbReference>
<dbReference type="InterPro" id="IPR000821">
    <property type="entry name" value="Ala_racemase"/>
</dbReference>
<feature type="binding site" evidence="4 6">
    <location>
        <position position="134"/>
    </location>
    <ligand>
        <name>substrate</name>
    </ligand>
</feature>
<dbReference type="CDD" id="cd00430">
    <property type="entry name" value="PLPDE_III_AR"/>
    <property type="match status" value="1"/>
</dbReference>
<feature type="modified residue" description="N6-(pyridoxal phosphate)lysine" evidence="4 5">
    <location>
        <position position="38"/>
    </location>
</feature>
<name>A0A011V0F3_RUMAL</name>
<dbReference type="GO" id="GO:0008784">
    <property type="term" value="F:alanine racemase activity"/>
    <property type="evidence" value="ECO:0007669"/>
    <property type="project" value="UniProtKB-UniRule"/>
</dbReference>
<keyword evidence="9" id="KW-1185">Reference proteome</keyword>
<dbReference type="EC" id="5.1.1.1" evidence="4"/>
<comment type="pathway">
    <text evidence="4">Amino-acid biosynthesis; D-alanine biosynthesis; D-alanine from L-alanine: step 1/1.</text>
</comment>
<dbReference type="GO" id="GO:0030632">
    <property type="term" value="P:D-alanine biosynthetic process"/>
    <property type="evidence" value="ECO:0007669"/>
    <property type="project" value="UniProtKB-UniRule"/>
</dbReference>
<dbReference type="SMART" id="SM01005">
    <property type="entry name" value="Ala_racemase_C"/>
    <property type="match status" value="1"/>
</dbReference>
<dbReference type="FunFam" id="3.20.20.10:FF:000002">
    <property type="entry name" value="Alanine racemase"/>
    <property type="match status" value="1"/>
</dbReference>